<feature type="region of interest" description="Disordered" evidence="1">
    <location>
        <begin position="1"/>
        <end position="63"/>
    </location>
</feature>
<evidence type="ECO:0000256" key="1">
    <source>
        <dbReference type="SAM" id="MobiDB-lite"/>
    </source>
</evidence>
<protein>
    <submittedName>
        <fullName evidence="2">Uncharacterized protein</fullName>
    </submittedName>
</protein>
<sequence length="197" mass="22065">MVPTFSKPEDTQDERDGWTLVDMEHTSGNRSPQYNDCSNSSSQQGAHTAGHELSDLTTKGDHRRPDEAKSIYVHLVKVHHSEYVESTATWRTSSTPESGDVNSFSSIPHLEPCPLTSTILEVHNIPGLRKDITAWVRGEPDYCRPIEDDASILSLKEHTTLPRSEVPEEPWPDEQVLLGTGRIFEGHVPRSQSLEID</sequence>
<feature type="compositionally biased region" description="Basic and acidic residues" evidence="1">
    <location>
        <begin position="7"/>
        <end position="27"/>
    </location>
</feature>
<proteinExistence type="predicted"/>
<evidence type="ECO:0000313" key="3">
    <source>
        <dbReference type="Proteomes" id="UP000283895"/>
    </source>
</evidence>
<gene>
    <name evidence="2" type="ORF">VMCG_01370</name>
</gene>
<dbReference type="EMBL" id="LKEA01000002">
    <property type="protein sequence ID" value="ROW10949.1"/>
    <property type="molecule type" value="Genomic_DNA"/>
</dbReference>
<name>A0A423X4S4_9PEZI</name>
<dbReference type="Proteomes" id="UP000283895">
    <property type="component" value="Unassembled WGS sequence"/>
</dbReference>
<keyword evidence="3" id="KW-1185">Reference proteome</keyword>
<comment type="caution">
    <text evidence="2">The sequence shown here is derived from an EMBL/GenBank/DDBJ whole genome shotgun (WGS) entry which is preliminary data.</text>
</comment>
<evidence type="ECO:0000313" key="2">
    <source>
        <dbReference type="EMBL" id="ROW10949.1"/>
    </source>
</evidence>
<dbReference type="OrthoDB" id="5224911at2759"/>
<organism evidence="2 3">
    <name type="scientific">Cytospora schulzeri</name>
    <dbReference type="NCBI Taxonomy" id="448051"/>
    <lineage>
        <taxon>Eukaryota</taxon>
        <taxon>Fungi</taxon>
        <taxon>Dikarya</taxon>
        <taxon>Ascomycota</taxon>
        <taxon>Pezizomycotina</taxon>
        <taxon>Sordariomycetes</taxon>
        <taxon>Sordariomycetidae</taxon>
        <taxon>Diaporthales</taxon>
        <taxon>Cytosporaceae</taxon>
        <taxon>Cytospora</taxon>
    </lineage>
</organism>
<feature type="compositionally biased region" description="Polar residues" evidence="1">
    <location>
        <begin position="28"/>
        <end position="46"/>
    </location>
</feature>
<accession>A0A423X4S4</accession>
<feature type="compositionally biased region" description="Basic and acidic residues" evidence="1">
    <location>
        <begin position="49"/>
        <end position="63"/>
    </location>
</feature>
<reference evidence="2 3" key="1">
    <citation type="submission" date="2015-09" db="EMBL/GenBank/DDBJ databases">
        <title>Host preference determinants of Valsa canker pathogens revealed by comparative genomics.</title>
        <authorList>
            <person name="Yin Z."/>
            <person name="Huang L."/>
        </authorList>
    </citation>
    <scope>NUCLEOTIDE SEQUENCE [LARGE SCALE GENOMIC DNA]</scope>
    <source>
        <strain evidence="2 3">03-1</strain>
    </source>
</reference>
<dbReference type="AlphaFoldDB" id="A0A423X4S4"/>